<proteinExistence type="inferred from homology"/>
<dbReference type="Pfam" id="PF07963">
    <property type="entry name" value="N_methyl"/>
    <property type="match status" value="1"/>
</dbReference>
<evidence type="ECO:0000256" key="7">
    <source>
        <dbReference type="ARBA" id="ARBA00022989"/>
    </source>
</evidence>
<protein>
    <recommendedName>
        <fullName evidence="2">Type II secretion system protein H</fullName>
    </recommendedName>
    <alternativeName>
        <fullName evidence="10">General secretion pathway protein H</fullName>
    </alternativeName>
</protein>
<dbReference type="Pfam" id="PF12019">
    <property type="entry name" value="GspH"/>
    <property type="match status" value="1"/>
</dbReference>
<dbReference type="OrthoDB" id="6183358at2"/>
<dbReference type="EMBL" id="CP013251">
    <property type="protein sequence ID" value="AMO55717.1"/>
    <property type="molecule type" value="Genomic_DNA"/>
</dbReference>
<comment type="similarity">
    <text evidence="9">Belongs to the GSP H family.</text>
</comment>
<dbReference type="KEGG" id="emp:EZMO1_1553"/>
<dbReference type="STRING" id="570277.EZMO1_1553"/>
<keyword evidence="3" id="KW-1003">Cell membrane</keyword>
<dbReference type="GO" id="GO:0015628">
    <property type="term" value="P:protein secretion by the type II secretion system"/>
    <property type="evidence" value="ECO:0007669"/>
    <property type="project" value="InterPro"/>
</dbReference>
<evidence type="ECO:0000256" key="3">
    <source>
        <dbReference type="ARBA" id="ARBA00022475"/>
    </source>
</evidence>
<evidence type="ECO:0000256" key="2">
    <source>
        <dbReference type="ARBA" id="ARBA00021549"/>
    </source>
</evidence>
<evidence type="ECO:0000256" key="1">
    <source>
        <dbReference type="ARBA" id="ARBA00004377"/>
    </source>
</evidence>
<feature type="domain" description="General secretion pathway GspH" evidence="12">
    <location>
        <begin position="45"/>
        <end position="179"/>
    </location>
</feature>
<evidence type="ECO:0000256" key="10">
    <source>
        <dbReference type="ARBA" id="ARBA00030775"/>
    </source>
</evidence>
<dbReference type="InterPro" id="IPR045584">
    <property type="entry name" value="Pilin-like"/>
</dbReference>
<keyword evidence="5" id="KW-0997">Cell inner membrane</keyword>
<comment type="subcellular location">
    <subcellularLocation>
        <location evidence="1">Cell inner membrane</location>
        <topology evidence="1">Single-pass membrane protein</topology>
    </subcellularLocation>
</comment>
<evidence type="ECO:0000313" key="14">
    <source>
        <dbReference type="Proteomes" id="UP000071065"/>
    </source>
</evidence>
<evidence type="ECO:0000256" key="9">
    <source>
        <dbReference type="ARBA" id="ARBA00025772"/>
    </source>
</evidence>
<keyword evidence="8 11" id="KW-0472">Membrane</keyword>
<keyword evidence="7 11" id="KW-1133">Transmembrane helix</keyword>
<evidence type="ECO:0000256" key="4">
    <source>
        <dbReference type="ARBA" id="ARBA00022481"/>
    </source>
</evidence>
<dbReference type="Proteomes" id="UP000071065">
    <property type="component" value="Chromosome"/>
</dbReference>
<dbReference type="AlphaFoldDB" id="A0A142BAE1"/>
<dbReference type="PATRIC" id="fig|570277.3.peg.1673"/>
<reference evidence="13 14" key="1">
    <citation type="journal article" date="2016" name="Front. Microbiol.">
        <title>Genomic Insight into the Host-Endosymbiont Relationship of Endozoicomonas montiporae CL-33(T) with its Coral Host.</title>
        <authorList>
            <person name="Ding J.-Y."/>
            <person name="Shiu J.-H."/>
            <person name="Chen W.-M."/>
            <person name="Chiang Y.-R."/>
            <person name="Tang S.-L."/>
        </authorList>
    </citation>
    <scope>NUCLEOTIDE SEQUENCE [LARGE SCALE GENOMIC DNA]</scope>
    <source>
        <strain evidence="13 14">CL-33</strain>
    </source>
</reference>
<evidence type="ECO:0000256" key="8">
    <source>
        <dbReference type="ARBA" id="ARBA00023136"/>
    </source>
</evidence>
<dbReference type="Gene3D" id="3.55.40.10">
    <property type="entry name" value="minor pseudopilin epsh domain"/>
    <property type="match status" value="1"/>
</dbReference>
<evidence type="ECO:0000259" key="12">
    <source>
        <dbReference type="Pfam" id="PF12019"/>
    </source>
</evidence>
<organism evidence="13 14">
    <name type="scientific">Endozoicomonas montiporae CL-33</name>
    <dbReference type="NCBI Taxonomy" id="570277"/>
    <lineage>
        <taxon>Bacteria</taxon>
        <taxon>Pseudomonadati</taxon>
        <taxon>Pseudomonadota</taxon>
        <taxon>Gammaproteobacteria</taxon>
        <taxon>Oceanospirillales</taxon>
        <taxon>Endozoicomonadaceae</taxon>
        <taxon>Endozoicomonas</taxon>
    </lineage>
</organism>
<dbReference type="GO" id="GO:0015627">
    <property type="term" value="C:type II protein secretion system complex"/>
    <property type="evidence" value="ECO:0007669"/>
    <property type="project" value="InterPro"/>
</dbReference>
<evidence type="ECO:0000256" key="11">
    <source>
        <dbReference type="SAM" id="Phobius"/>
    </source>
</evidence>
<keyword evidence="4" id="KW-0488">Methylation</keyword>
<dbReference type="InterPro" id="IPR012902">
    <property type="entry name" value="N_methyl_site"/>
</dbReference>
<dbReference type="RefSeq" id="WP_061509361.1">
    <property type="nucleotide sequence ID" value="NZ_CP013251.1"/>
</dbReference>
<sequence length="190" mass="20559">MKHFHNGFTLIELMITILIGSIILAAAFSQVGLIVRNINLNSIQQSLMSGLFFARAEAIQNGAQVVICASNSIKSNSVSCTTTNNDWSTGWIVFIDKNNNGTLDPAFDRSSGAATRSSTDDEMLLMRHLESSVTISWEKNNTILFLRDGTVPSANTGQFKLCDINNNSIAKGINISLSGRVRATDSVSCP</sequence>
<accession>A0A142BAE1</accession>
<gene>
    <name evidence="13" type="primary">fimT2</name>
    <name evidence="13" type="ORF">EZMO1_1553</name>
</gene>
<dbReference type="GO" id="GO:0005886">
    <property type="term" value="C:plasma membrane"/>
    <property type="evidence" value="ECO:0007669"/>
    <property type="project" value="UniProtKB-SubCell"/>
</dbReference>
<keyword evidence="6 11" id="KW-0812">Transmembrane</keyword>
<evidence type="ECO:0000256" key="6">
    <source>
        <dbReference type="ARBA" id="ARBA00022692"/>
    </source>
</evidence>
<dbReference type="InterPro" id="IPR022346">
    <property type="entry name" value="T2SS_GspH"/>
</dbReference>
<dbReference type="NCBIfam" id="TIGR02532">
    <property type="entry name" value="IV_pilin_GFxxxE"/>
    <property type="match status" value="1"/>
</dbReference>
<dbReference type="SUPFAM" id="SSF54523">
    <property type="entry name" value="Pili subunits"/>
    <property type="match status" value="1"/>
</dbReference>
<feature type="transmembrane region" description="Helical" evidence="11">
    <location>
        <begin position="13"/>
        <end position="35"/>
    </location>
</feature>
<evidence type="ECO:0000256" key="5">
    <source>
        <dbReference type="ARBA" id="ARBA00022519"/>
    </source>
</evidence>
<evidence type="ECO:0000313" key="13">
    <source>
        <dbReference type="EMBL" id="AMO55717.1"/>
    </source>
</evidence>
<name>A0A142BAE1_9GAMM</name>